<comment type="caution">
    <text evidence="1">The sequence shown here is derived from an EMBL/GenBank/DDBJ whole genome shotgun (WGS) entry which is preliminary data.</text>
</comment>
<accession>A0ACC0WLT5</accession>
<evidence type="ECO:0000313" key="1">
    <source>
        <dbReference type="EMBL" id="KAI9918991.1"/>
    </source>
</evidence>
<evidence type="ECO:0000313" key="2">
    <source>
        <dbReference type="Proteomes" id="UP001163321"/>
    </source>
</evidence>
<gene>
    <name evidence="1" type="ORF">PsorP6_011372</name>
</gene>
<protein>
    <submittedName>
        <fullName evidence="1">Uncharacterized protein</fullName>
    </submittedName>
</protein>
<dbReference type="EMBL" id="CM047591">
    <property type="protein sequence ID" value="KAI9918991.1"/>
    <property type="molecule type" value="Genomic_DNA"/>
</dbReference>
<name>A0ACC0WLT5_9STRA</name>
<dbReference type="Proteomes" id="UP001163321">
    <property type="component" value="Chromosome 12"/>
</dbReference>
<organism evidence="1 2">
    <name type="scientific">Peronosclerospora sorghi</name>
    <dbReference type="NCBI Taxonomy" id="230839"/>
    <lineage>
        <taxon>Eukaryota</taxon>
        <taxon>Sar</taxon>
        <taxon>Stramenopiles</taxon>
        <taxon>Oomycota</taxon>
        <taxon>Peronosporomycetes</taxon>
        <taxon>Peronosporales</taxon>
        <taxon>Peronosporaceae</taxon>
        <taxon>Peronosclerospora</taxon>
    </lineage>
</organism>
<sequence>MENVRELAASRSILSAAFHQTQTSCCLPVWTAHRVTSRPSPDVFVLPSACTASFLVATALHYCRLTSREITGRPWNVTVHLPMLHARSRSSMPLYVDHVEVEQSAENDQEYFTKTLRCPSSRRPLIRRLVNLERDLTSSAPLPLDNISEPSPTLCRLCKVANFKQSSMTFV</sequence>
<proteinExistence type="predicted"/>
<keyword evidence="2" id="KW-1185">Reference proteome</keyword>
<reference evidence="1 2" key="1">
    <citation type="journal article" date="2022" name="bioRxiv">
        <title>The genome of the oomycete Peronosclerospora sorghi, a cosmopolitan pathogen of maize and sorghum, is inflated with dispersed pseudogenes.</title>
        <authorList>
            <person name="Fletcher K."/>
            <person name="Martin F."/>
            <person name="Isakeit T."/>
            <person name="Cavanaugh K."/>
            <person name="Magill C."/>
            <person name="Michelmore R."/>
        </authorList>
    </citation>
    <scope>NUCLEOTIDE SEQUENCE [LARGE SCALE GENOMIC DNA]</scope>
    <source>
        <strain evidence="1">P6</strain>
    </source>
</reference>